<feature type="compositionally biased region" description="Acidic residues" evidence="3">
    <location>
        <begin position="760"/>
        <end position="773"/>
    </location>
</feature>
<feature type="compositionally biased region" description="Basic and acidic residues" evidence="3">
    <location>
        <begin position="334"/>
        <end position="343"/>
    </location>
</feature>
<feature type="compositionally biased region" description="Basic and acidic residues" evidence="3">
    <location>
        <begin position="1089"/>
        <end position="1111"/>
    </location>
</feature>
<feature type="region of interest" description="Disordered" evidence="3">
    <location>
        <begin position="1194"/>
        <end position="1221"/>
    </location>
</feature>
<evidence type="ECO:0000256" key="3">
    <source>
        <dbReference type="SAM" id="MobiDB-lite"/>
    </source>
</evidence>
<evidence type="ECO:0000313" key="6">
    <source>
        <dbReference type="Proteomes" id="UP000288805"/>
    </source>
</evidence>
<comment type="caution">
    <text evidence="5">The sequence shown here is derived from an EMBL/GenBank/DDBJ whole genome shotgun (WGS) entry which is preliminary data.</text>
</comment>
<dbReference type="KEGG" id="vvi:100256846"/>
<sequence length="1221" mass="134759">MLPVYRYMDSHPHQGNQMPFPQNHCPTCAAAPPQIGYEWRPYSGNFGHPMPVECHACYNHSCFPGYYSFLPYHQLAPPMPFHWHGCRPMYPEPYPVHHAPAPYCSMEQPRPEYEKNDSGNHHCCGLPNHGFNRKGGNNVKIEEHEADDGKKERESLVPAGLKDCPYPIVWIPPVYMKNGENRAPVDPDTKEQSENRQEAHDATSPKSFNKSIEWEPGVWNRWFPPDSNGFRSLKQGGEGTRNQQSEDKNARFPFPIIWMPPFEKTEEGEGKEHKPNNSASKPAEEPSLNFKIIPVKLPEVGDGGNKPRATEEDSGGQGGLKIMEKNGNQNNIPVKEREAHGEENTSENFVGKWEGNATKHGEDGGKKKPSDSAKRQSPSSPRMAKLPPVCLRVDPLPKKKNGNGSSRSPSPPGQRGKSQETSNDTIKASSPSEGLKGSQETTINKSHGLEPNKKELKVVKVVDQTAEQKVDDISNCGSQNQIPTPTHSQSPVNLPIDPRTEVSDDLTAEKPGVAGGEYQAKKDGERNAQSKISEEAIEEQKAMDKIQSDGCKCKIGEDKAGSEVEEKKSDKAPKAEKNNLSDSKAAVIIQSAYRGFEVRKWEPLKKLKQLAKVREEADEIRNRIQALESLSDLQRDNRQRVIIGETIMSLLLKLDAIQGLHPNLRNFRKSLARELVSLQEKLDSLMNQKPEVSVVEESTAKSVENLTNDVCMAGGKDEEKDKEATESLQDNSSEDNSDKTSNLTEPSQSPPEADASVESQGEDTSEPMSFEEELQVKSENDTIGVQEKSVEPHAADMGPVLEESKDEQGNGDLDVSQVATSEPNSGSGLEGTVELPLVTEKSNHETGFVECPLGDAIYDSNAANKIEVAKVGNTTPPINEGHLEMNEGAELPQGVIEEETATNTVPQSEKDGNIEAEEDTVQEGDQVGCVMTTDVTMADYEAPDMNEPEQHLIDENPETHELEALLQHGTEGEPAIRAVSESENDEKTESEEAKISEGSQAECDEAIDITSRDDEAPNMNQLEEHSMEAETKDLATAELQKEEVSETEESQPMVSFVEKEPCHEEDKEDQGAINVDETNSPGADSAVVDSHKKEVPIEETKEESLEGKFEPQEVESVISDNPKGSETAREEAPGTQSDEVATGNQVVIQDTGKTPDEKLIEENKKLREMMEQLINAGKEQLTVISNLTGRVNDLERKLSRKKKLRTRRHRAAAPSPISVKP</sequence>
<keyword evidence="2" id="KW-0175">Coiled coil</keyword>
<protein>
    <submittedName>
        <fullName evidence="5">BAG family molecular chaperone regulator 6</fullName>
    </submittedName>
</protein>
<evidence type="ECO:0000256" key="2">
    <source>
        <dbReference type="SAM" id="Coils"/>
    </source>
</evidence>
<feature type="compositionally biased region" description="Polar residues" evidence="3">
    <location>
        <begin position="817"/>
        <end position="827"/>
    </location>
</feature>
<feature type="compositionally biased region" description="Polar residues" evidence="3">
    <location>
        <begin position="475"/>
        <end position="492"/>
    </location>
</feature>
<feature type="region of interest" description="Disordered" evidence="3">
    <location>
        <begin position="899"/>
        <end position="919"/>
    </location>
</feature>
<feature type="compositionally biased region" description="Basic and acidic residues" evidence="3">
    <location>
        <begin position="447"/>
        <end position="457"/>
    </location>
</feature>
<evidence type="ECO:0000313" key="5">
    <source>
        <dbReference type="EMBL" id="RVX10112.1"/>
    </source>
</evidence>
<dbReference type="PROSITE" id="PS50096">
    <property type="entry name" value="IQ"/>
    <property type="match status" value="1"/>
</dbReference>
<dbReference type="PANTHER" id="PTHR33322">
    <property type="entry name" value="BAG DOMAIN CONTAINING PROTEIN, EXPRESSED"/>
    <property type="match status" value="1"/>
</dbReference>
<dbReference type="InterPro" id="IPR036533">
    <property type="entry name" value="BAG_dom_sf"/>
</dbReference>
<dbReference type="GO" id="GO:0051087">
    <property type="term" value="F:protein-folding chaperone binding"/>
    <property type="evidence" value="ECO:0007669"/>
    <property type="project" value="InterPro"/>
</dbReference>
<feature type="region of interest" description="Disordered" evidence="3">
    <location>
        <begin position="705"/>
        <end position="832"/>
    </location>
</feature>
<dbReference type="Gramene" id="Vitis15g01328.t01">
    <property type="protein sequence ID" value="Vitis15g01328.t01.CDS"/>
    <property type="gene ID" value="Vitis15g01328"/>
</dbReference>
<dbReference type="EMBL" id="QGNW01000036">
    <property type="protein sequence ID" value="RVX10112.1"/>
    <property type="molecule type" value="Genomic_DNA"/>
</dbReference>
<feature type="region of interest" description="Disordered" evidence="3">
    <location>
        <begin position="226"/>
        <end position="457"/>
    </location>
</feature>
<feature type="compositionally biased region" description="Polar residues" evidence="3">
    <location>
        <begin position="1134"/>
        <end position="1152"/>
    </location>
</feature>
<feature type="compositionally biased region" description="Basic and acidic residues" evidence="3">
    <location>
        <begin position="985"/>
        <end position="995"/>
    </location>
</feature>
<feature type="compositionally biased region" description="Basic and acidic residues" evidence="3">
    <location>
        <begin position="357"/>
        <end position="374"/>
    </location>
</feature>
<feature type="region of interest" description="Disordered" evidence="3">
    <location>
        <begin position="969"/>
        <end position="1158"/>
    </location>
</feature>
<dbReference type="Gene3D" id="1.20.58.120">
    <property type="entry name" value="BAG domain"/>
    <property type="match status" value="1"/>
</dbReference>
<feature type="compositionally biased region" description="Basic and acidic residues" evidence="3">
    <location>
        <begin position="140"/>
        <end position="155"/>
    </location>
</feature>
<feature type="compositionally biased region" description="Basic and acidic residues" evidence="3">
    <location>
        <begin position="1022"/>
        <end position="1044"/>
    </location>
</feature>
<dbReference type="AlphaFoldDB" id="A0A438JME7"/>
<accession>A0A438JME7</accession>
<reference evidence="5 6" key="1">
    <citation type="journal article" date="2018" name="PLoS Genet.">
        <title>Population sequencing reveals clonal diversity and ancestral inbreeding in the grapevine cultivar Chardonnay.</title>
        <authorList>
            <person name="Roach M.J."/>
            <person name="Johnson D.L."/>
            <person name="Bohlmann J."/>
            <person name="van Vuuren H.J."/>
            <person name="Jones S.J."/>
            <person name="Pretorius I.S."/>
            <person name="Schmidt S.A."/>
            <person name="Borneman A.R."/>
        </authorList>
    </citation>
    <scope>NUCLEOTIDE SEQUENCE [LARGE SCALE GENOMIC DNA]</scope>
    <source>
        <strain evidence="6">cv. Chardonnay</strain>
        <tissue evidence="5">Leaf</tissue>
    </source>
</reference>
<dbReference type="SMART" id="SM00264">
    <property type="entry name" value="BAG"/>
    <property type="match status" value="1"/>
</dbReference>
<feature type="region of interest" description="Disordered" evidence="3">
    <location>
        <begin position="177"/>
        <end position="211"/>
    </location>
</feature>
<feature type="compositionally biased region" description="Basic and acidic residues" evidence="3">
    <location>
        <begin position="263"/>
        <end position="275"/>
    </location>
</feature>
<feature type="region of interest" description="Disordered" evidence="3">
    <location>
        <begin position="552"/>
        <end position="580"/>
    </location>
</feature>
<feature type="domain" description="BAG" evidence="4">
    <location>
        <begin position="609"/>
        <end position="686"/>
    </location>
</feature>
<dbReference type="PANTHER" id="PTHR33322:SF16">
    <property type="entry name" value="BAG FAMILY MOLECULAR CHAPERONE REGULATOR 6"/>
    <property type="match status" value="1"/>
</dbReference>
<feature type="coiled-coil region" evidence="2">
    <location>
        <begin position="610"/>
        <end position="637"/>
    </location>
</feature>
<dbReference type="GeneID" id="100256846"/>
<evidence type="ECO:0000259" key="4">
    <source>
        <dbReference type="PROSITE" id="PS51035"/>
    </source>
</evidence>
<gene>
    <name evidence="5" type="primary">BAG6</name>
    <name evidence="5" type="ORF">CK203_012960</name>
</gene>
<feature type="compositionally biased region" description="Basic and acidic residues" evidence="3">
    <location>
        <begin position="552"/>
        <end position="579"/>
    </location>
</feature>
<feature type="region of interest" description="Disordered" evidence="3">
    <location>
        <begin position="470"/>
        <end position="531"/>
    </location>
</feature>
<feature type="compositionally biased region" description="Low complexity" evidence="3">
    <location>
        <begin position="402"/>
        <end position="416"/>
    </location>
</feature>
<feature type="compositionally biased region" description="Basic and acidic residues" evidence="3">
    <location>
        <begin position="715"/>
        <end position="725"/>
    </location>
</feature>
<dbReference type="SMR" id="A0A438JME7"/>
<proteinExistence type="predicted"/>
<organism evidence="5 6">
    <name type="scientific">Vitis vinifera</name>
    <name type="common">Grape</name>
    <dbReference type="NCBI Taxonomy" id="29760"/>
    <lineage>
        <taxon>Eukaryota</taxon>
        <taxon>Viridiplantae</taxon>
        <taxon>Streptophyta</taxon>
        <taxon>Embryophyta</taxon>
        <taxon>Tracheophyta</taxon>
        <taxon>Spermatophyta</taxon>
        <taxon>Magnoliopsida</taxon>
        <taxon>eudicotyledons</taxon>
        <taxon>Gunneridae</taxon>
        <taxon>Pentapetalae</taxon>
        <taxon>rosids</taxon>
        <taxon>Vitales</taxon>
        <taxon>Vitaceae</taxon>
        <taxon>Viteae</taxon>
        <taxon>Vitis</taxon>
    </lineage>
</organism>
<dbReference type="Pfam" id="PF02179">
    <property type="entry name" value="BAG"/>
    <property type="match status" value="1"/>
</dbReference>
<dbReference type="FunFam" id="1.20.58.120:FF:000010">
    <property type="entry name" value="BAG family molecular chaperone regulator 6"/>
    <property type="match status" value="1"/>
</dbReference>
<dbReference type="CDD" id="cd23767">
    <property type="entry name" value="IQCD"/>
    <property type="match status" value="1"/>
</dbReference>
<feature type="compositionally biased region" description="Basic and acidic residues" evidence="3">
    <location>
        <begin position="179"/>
        <end position="203"/>
    </location>
</feature>
<dbReference type="PROSITE" id="PS51035">
    <property type="entry name" value="BAG"/>
    <property type="match status" value="1"/>
</dbReference>
<feature type="compositionally biased region" description="Basic residues" evidence="3">
    <location>
        <begin position="1198"/>
        <end position="1211"/>
    </location>
</feature>
<dbReference type="OrthoDB" id="6777263at2759"/>
<feature type="compositionally biased region" description="Polar residues" evidence="3">
    <location>
        <begin position="420"/>
        <end position="445"/>
    </location>
</feature>
<dbReference type="InterPro" id="IPR003103">
    <property type="entry name" value="BAG_domain"/>
</dbReference>
<keyword evidence="1" id="KW-0143">Chaperone</keyword>
<feature type="compositionally biased region" description="Basic and acidic residues" evidence="3">
    <location>
        <begin position="519"/>
        <end position="531"/>
    </location>
</feature>
<dbReference type="SUPFAM" id="SSF63491">
    <property type="entry name" value="BAG domain"/>
    <property type="match status" value="1"/>
</dbReference>
<dbReference type="Proteomes" id="UP000288805">
    <property type="component" value="Unassembled WGS sequence"/>
</dbReference>
<name>A0A438JME7_VITVI</name>
<feature type="region of interest" description="Disordered" evidence="3">
    <location>
        <begin position="134"/>
        <end position="157"/>
    </location>
</feature>
<evidence type="ECO:0000256" key="1">
    <source>
        <dbReference type="ARBA" id="ARBA00023186"/>
    </source>
</evidence>
<dbReference type="InterPro" id="IPR040400">
    <property type="entry name" value="BAG5/6/7/8"/>
</dbReference>